<protein>
    <submittedName>
        <fullName evidence="5">Phosphate starvation-inducible protein PhoH</fullName>
    </submittedName>
</protein>
<dbReference type="KEGG" id="mor:MOC_5638"/>
<evidence type="ECO:0000256" key="2">
    <source>
        <dbReference type="ARBA" id="ARBA00022741"/>
    </source>
</evidence>
<keyword evidence="3" id="KW-0067">ATP-binding</keyword>
<dbReference type="AlphaFoldDB" id="A0A089P5W6"/>
<dbReference type="SUPFAM" id="SSF52540">
    <property type="entry name" value="P-loop containing nucleoside triphosphate hydrolases"/>
    <property type="match status" value="1"/>
</dbReference>
<dbReference type="Pfam" id="PF02562">
    <property type="entry name" value="PhoH"/>
    <property type="match status" value="1"/>
</dbReference>
<sequence>MKRRRARLELVEDRTSRIHRTRFDEERNLAPIQPLTERQAEYLDALARSPQVIVLGPAGTGKTFIAGTRAADQLRQRRIAKVVITRPNVPSGRSLGYFPGTLEEKIAPWVAPLTEAMKERMGAAAFEIALKTGDIEIVPFEVMRGRTFKNCLVILDEAQNTTINEIKMFLTRIGDDCQVIINGDVSQTDLRETSGLRTVMHMVKSRMMPIPVVEFTRNDIVRSGICAEWVKAFEETNL</sequence>
<evidence type="ECO:0000256" key="1">
    <source>
        <dbReference type="ARBA" id="ARBA00010393"/>
    </source>
</evidence>
<dbReference type="STRING" id="693986.MOC_5638"/>
<feature type="domain" description="PhoH-like protein" evidence="4">
    <location>
        <begin position="32"/>
        <end position="234"/>
    </location>
</feature>
<evidence type="ECO:0000256" key="3">
    <source>
        <dbReference type="ARBA" id="ARBA00022840"/>
    </source>
</evidence>
<keyword evidence="6" id="KW-1185">Reference proteome</keyword>
<comment type="similarity">
    <text evidence="1">Belongs to the PhoH family.</text>
</comment>
<accession>A0A089P5W6</accession>
<dbReference type="Gene3D" id="3.40.50.300">
    <property type="entry name" value="P-loop containing nucleotide triphosphate hydrolases"/>
    <property type="match status" value="1"/>
</dbReference>
<dbReference type="PANTHER" id="PTHR30473:SF3">
    <property type="entry name" value="PROTEIN PHOH"/>
    <property type="match status" value="1"/>
</dbReference>
<dbReference type="EMBL" id="CP003811">
    <property type="protein sequence ID" value="AIQ93393.1"/>
    <property type="molecule type" value="Genomic_DNA"/>
</dbReference>
<organism evidence="5 6">
    <name type="scientific">Methylobacterium oryzae CBMB20</name>
    <dbReference type="NCBI Taxonomy" id="693986"/>
    <lineage>
        <taxon>Bacteria</taxon>
        <taxon>Pseudomonadati</taxon>
        <taxon>Pseudomonadota</taxon>
        <taxon>Alphaproteobacteria</taxon>
        <taxon>Hyphomicrobiales</taxon>
        <taxon>Methylobacteriaceae</taxon>
        <taxon>Methylobacterium</taxon>
    </lineage>
</organism>
<dbReference type="InterPro" id="IPR027417">
    <property type="entry name" value="P-loop_NTPase"/>
</dbReference>
<dbReference type="GO" id="GO:0005829">
    <property type="term" value="C:cytosol"/>
    <property type="evidence" value="ECO:0007669"/>
    <property type="project" value="TreeGrafter"/>
</dbReference>
<dbReference type="GO" id="GO:0005524">
    <property type="term" value="F:ATP binding"/>
    <property type="evidence" value="ECO:0007669"/>
    <property type="project" value="UniProtKB-KW"/>
</dbReference>
<evidence type="ECO:0000313" key="5">
    <source>
        <dbReference type="EMBL" id="AIQ93393.1"/>
    </source>
</evidence>
<dbReference type="HOGENOM" id="CLU_051654_4_1_5"/>
<proteinExistence type="inferred from homology"/>
<dbReference type="GeneID" id="6141018"/>
<dbReference type="InterPro" id="IPR003714">
    <property type="entry name" value="PhoH"/>
</dbReference>
<dbReference type="InterPro" id="IPR051451">
    <property type="entry name" value="PhoH2-like"/>
</dbReference>
<dbReference type="PANTHER" id="PTHR30473">
    <property type="entry name" value="PROTEIN PHOH"/>
    <property type="match status" value="1"/>
</dbReference>
<evidence type="ECO:0000313" key="6">
    <source>
        <dbReference type="Proteomes" id="UP000029492"/>
    </source>
</evidence>
<reference evidence="5 6" key="1">
    <citation type="journal article" date="2014" name="PLoS ONE">
        <title>Genome Information of Methylobacterium oryzae, a Plant-Probiotic Methylotroph in the Phyllosphere.</title>
        <authorList>
            <person name="Kwak M.J."/>
            <person name="Jeong H."/>
            <person name="Madhaiyan M."/>
            <person name="Lee Y."/>
            <person name="Sa T.M."/>
            <person name="Oh T.K."/>
            <person name="Kim J.F."/>
        </authorList>
    </citation>
    <scope>NUCLEOTIDE SEQUENCE [LARGE SCALE GENOMIC DNA]</scope>
    <source>
        <strain evidence="5 6">CBMB20</strain>
    </source>
</reference>
<dbReference type="RefSeq" id="WP_012321860.1">
    <property type="nucleotide sequence ID" value="NZ_CP003811.1"/>
</dbReference>
<dbReference type="Proteomes" id="UP000029492">
    <property type="component" value="Chromosome"/>
</dbReference>
<keyword evidence="2" id="KW-0547">Nucleotide-binding</keyword>
<evidence type="ECO:0000259" key="4">
    <source>
        <dbReference type="Pfam" id="PF02562"/>
    </source>
</evidence>
<dbReference type="eggNOG" id="COG1702">
    <property type="taxonomic scope" value="Bacteria"/>
</dbReference>
<name>A0A089P5W6_9HYPH</name>
<gene>
    <name evidence="5" type="primary">phoH</name>
    <name evidence="5" type="ORF">MOC_5638</name>
</gene>